<evidence type="ECO:0000313" key="2">
    <source>
        <dbReference type="EMBL" id="KAA8824663.1"/>
    </source>
</evidence>
<gene>
    <name evidence="2" type="ORF">EM848_00135</name>
    <name evidence="1" type="ORF">EMO90_02840</name>
</gene>
<name>A0A5J5E6X1_9BIFI</name>
<evidence type="ECO:0008006" key="5">
    <source>
        <dbReference type="Google" id="ProtNLM"/>
    </source>
</evidence>
<dbReference type="AlphaFoldDB" id="A0A5J5E6X1"/>
<organism evidence="2 3">
    <name type="scientific">Bifidobacterium vespertilionis</name>
    <dbReference type="NCBI Taxonomy" id="2562524"/>
    <lineage>
        <taxon>Bacteria</taxon>
        <taxon>Bacillati</taxon>
        <taxon>Actinomycetota</taxon>
        <taxon>Actinomycetes</taxon>
        <taxon>Bifidobacteriales</taxon>
        <taxon>Bifidobacteriaceae</taxon>
        <taxon>Bifidobacterium</taxon>
    </lineage>
</organism>
<dbReference type="EMBL" id="RZNZ01000003">
    <property type="protein sequence ID" value="KAA8821583.1"/>
    <property type="molecule type" value="Genomic_DNA"/>
</dbReference>
<keyword evidence="4" id="KW-1185">Reference proteome</keyword>
<dbReference type="Proteomes" id="UP000374630">
    <property type="component" value="Unassembled WGS sequence"/>
</dbReference>
<dbReference type="RefSeq" id="WP_150352986.1">
    <property type="nucleotide sequence ID" value="NZ_RZNZ01000003.1"/>
</dbReference>
<accession>A0A5J5E6X1</accession>
<dbReference type="OrthoDB" id="3172126at2"/>
<comment type="caution">
    <text evidence="2">The sequence shown here is derived from an EMBL/GenBank/DDBJ whole genome shotgun (WGS) entry which is preliminary data.</text>
</comment>
<evidence type="ECO:0000313" key="1">
    <source>
        <dbReference type="EMBL" id="KAA8821583.1"/>
    </source>
</evidence>
<dbReference type="Proteomes" id="UP000345527">
    <property type="component" value="Unassembled WGS sequence"/>
</dbReference>
<evidence type="ECO:0000313" key="4">
    <source>
        <dbReference type="Proteomes" id="UP000374630"/>
    </source>
</evidence>
<evidence type="ECO:0000313" key="3">
    <source>
        <dbReference type="Proteomes" id="UP000345527"/>
    </source>
</evidence>
<protein>
    <recommendedName>
        <fullName evidence="5">CTP synthase</fullName>
    </recommendedName>
</protein>
<reference evidence="3 4" key="1">
    <citation type="journal article" date="2019" name="Syst. Appl. Microbiol.">
        <title>Characterization of Bifidobacterium species in feaces of the Egyptian fruit bat: Description of B. vespertilionis sp. nov. and B. rousetti sp. nov.</title>
        <authorList>
            <person name="Modesto M."/>
            <person name="Satti M."/>
            <person name="Watanabe K."/>
            <person name="Puglisi E."/>
            <person name="Morelli L."/>
            <person name="Huang C.-H."/>
            <person name="Liou J.-S."/>
            <person name="Miyashita M."/>
            <person name="Tamura T."/>
            <person name="Saito S."/>
            <person name="Mori K."/>
            <person name="Huang L."/>
            <person name="Sciavilla P."/>
            <person name="Sandri C."/>
            <person name="Spiezio C."/>
            <person name="Vitali F."/>
            <person name="Cavalieri D."/>
            <person name="Perpetuini G."/>
            <person name="Tofalo R."/>
            <person name="Bonetti A."/>
            <person name="Arita M."/>
            <person name="Mattarelli P."/>
        </authorList>
    </citation>
    <scope>NUCLEOTIDE SEQUENCE [LARGE SCALE GENOMIC DNA]</scope>
    <source>
        <strain evidence="1 4">RST16</strain>
        <strain evidence="2 3">RST8</strain>
    </source>
</reference>
<proteinExistence type="predicted"/>
<dbReference type="EMBL" id="RZOA01000001">
    <property type="protein sequence ID" value="KAA8824663.1"/>
    <property type="molecule type" value="Genomic_DNA"/>
</dbReference>
<sequence>MRANPSIEHLLDQAQADRRCAIGATSADRRALASRVHGGSIVTPYRGLYARRDYWDALNPIDRTLHTVRALALQHPAWVFAGLTAACIHSYDHSWSLHGDGVISIASPRPNQPGDERRLHRIYIRDFGGIRVNGLLVTDPIRTLLDCGGEYSFVEALPLFDSAARQGVQIGKVNILCNTLGLDSGNIRLLCAHASALSDNGGESTIRALIISNGFLPPEVQRPFANPNNPNAPYRADLTWRLPGDRIIVAEYDGMAKYVAQEGMKRHTIQAAVQAERARETNLMAQGVSLIIRLDFDDIVNPERLIGKLTAAGIPRASRPFVL</sequence>